<dbReference type="InterPro" id="IPR012910">
    <property type="entry name" value="Plug_dom"/>
</dbReference>
<dbReference type="InterPro" id="IPR000531">
    <property type="entry name" value="Beta-barrel_TonB"/>
</dbReference>
<accession>A0A2P8R3Q8</accession>
<keyword evidence="3 13" id="KW-0813">Transport</keyword>
<evidence type="ECO:0000256" key="15">
    <source>
        <dbReference type="SAM" id="SignalP"/>
    </source>
</evidence>
<evidence type="ECO:0000256" key="14">
    <source>
        <dbReference type="RuleBase" id="RU003357"/>
    </source>
</evidence>
<evidence type="ECO:0000256" key="4">
    <source>
        <dbReference type="ARBA" id="ARBA00022452"/>
    </source>
</evidence>
<evidence type="ECO:0000256" key="10">
    <source>
        <dbReference type="ARBA" id="ARBA00023136"/>
    </source>
</evidence>
<evidence type="ECO:0000256" key="3">
    <source>
        <dbReference type="ARBA" id="ARBA00022448"/>
    </source>
</evidence>
<protein>
    <submittedName>
        <fullName evidence="18">TonB-dependent siderophore receptor</fullName>
    </submittedName>
</protein>
<keyword evidence="8" id="KW-0406">Ion transport</keyword>
<dbReference type="SUPFAM" id="SSF56935">
    <property type="entry name" value="Porins"/>
    <property type="match status" value="1"/>
</dbReference>
<sequence length="692" mass="77885">MQSSYFKCLTILSLVATTSIFANESISLEQITVSANKMEENIKDIPQSISVIDENEAEEKRIRTVNEIVREIPNLTSSVFINKTRMNFRGINHSDFTNSNPVTVYIDGIPNSNQMSNYDAILTNIERIEVLRGPQSTIYGKDSIGGVINIITKTPQNEWSGNLGTEYGSNNYMMGSFNANGALVEDKLFLNLGGFGSKDDGWITNDYNNDKKANKYNKYKFDGTITFKPTDRLTARLTLAKERVKDYFYKGGTGNFGQIDRNDAKHAKFEVPTHTTISSFAQSLGIDYEFDKAKFSSITAHKKSNTKGVYDGDFKYDEIVTNNNGLNQFQHVVIDMISQELRLSSLNTDKFKWITGLYFEREKTNNKRMGQQFVQGGFKMELDAPAKMKADTMAIFAQGNYNLTDSLALTLGGRYQKIKKDIDLKFYITPLGMPKGTPVNALNDNTSWSKFLPKAGLTYKINDDLSAFISYSQGYLAGGYNYYAMIKEQNFDPQISNNYEIGLRGNALDNSLRFSVSAFHMDIKDIHMYKMFPGGLFTTSNGGKAKSDGIELEALYRVTNELDISGSLGIIKTKYKENITDSRAIGKRIENTPNYTANLGISYTMPNGIYARADLRAEGSKYFDAANTLKQKSWISADVRAGYRFKDFDIYGYVTNITNEEHIETFLNHGGMGGMNHFNDPRRFGIGLKYSF</sequence>
<evidence type="ECO:0000256" key="11">
    <source>
        <dbReference type="ARBA" id="ARBA00023170"/>
    </source>
</evidence>
<dbReference type="InterPro" id="IPR036942">
    <property type="entry name" value="Beta-barrel_TonB_sf"/>
</dbReference>
<feature type="domain" description="TonB-dependent receptor-like beta-barrel" evidence="16">
    <location>
        <begin position="230"/>
        <end position="657"/>
    </location>
</feature>
<keyword evidence="19" id="KW-1185">Reference proteome</keyword>
<comment type="similarity">
    <text evidence="2 13 14">Belongs to the TonB-dependent receptor family.</text>
</comment>
<evidence type="ECO:0000259" key="16">
    <source>
        <dbReference type="Pfam" id="PF00593"/>
    </source>
</evidence>
<name>A0A2P8R3Q8_9BACT</name>
<evidence type="ECO:0000256" key="7">
    <source>
        <dbReference type="ARBA" id="ARBA00023004"/>
    </source>
</evidence>
<dbReference type="GO" id="GO:0015891">
    <property type="term" value="P:siderophore transport"/>
    <property type="evidence" value="ECO:0007669"/>
    <property type="project" value="InterPro"/>
</dbReference>
<evidence type="ECO:0000256" key="6">
    <source>
        <dbReference type="ARBA" id="ARBA00022692"/>
    </source>
</evidence>
<gene>
    <name evidence="18" type="ORF">CQ405_00875</name>
</gene>
<evidence type="ECO:0000256" key="12">
    <source>
        <dbReference type="ARBA" id="ARBA00023237"/>
    </source>
</evidence>
<keyword evidence="9 14" id="KW-0798">TonB box</keyword>
<dbReference type="GO" id="GO:0009279">
    <property type="term" value="C:cell outer membrane"/>
    <property type="evidence" value="ECO:0007669"/>
    <property type="project" value="UniProtKB-SubCell"/>
</dbReference>
<keyword evidence="4 13" id="KW-1134">Transmembrane beta strand</keyword>
<dbReference type="GO" id="GO:0038023">
    <property type="term" value="F:signaling receptor activity"/>
    <property type="evidence" value="ECO:0007669"/>
    <property type="project" value="InterPro"/>
</dbReference>
<dbReference type="RefSeq" id="WP_106869625.1">
    <property type="nucleotide sequence ID" value="NZ_CP053841.1"/>
</dbReference>
<dbReference type="Gene3D" id="2.40.170.20">
    <property type="entry name" value="TonB-dependent receptor, beta-barrel domain"/>
    <property type="match status" value="1"/>
</dbReference>
<dbReference type="Pfam" id="PF07715">
    <property type="entry name" value="Plug"/>
    <property type="match status" value="1"/>
</dbReference>
<dbReference type="GO" id="GO:0015343">
    <property type="term" value="F:siderophore-iron transmembrane transporter activity"/>
    <property type="evidence" value="ECO:0007669"/>
    <property type="project" value="InterPro"/>
</dbReference>
<evidence type="ECO:0000313" key="19">
    <source>
        <dbReference type="Proteomes" id="UP000240535"/>
    </source>
</evidence>
<feature type="signal peptide" evidence="15">
    <location>
        <begin position="1"/>
        <end position="22"/>
    </location>
</feature>
<feature type="chain" id="PRO_5015558974" evidence="15">
    <location>
        <begin position="23"/>
        <end position="692"/>
    </location>
</feature>
<keyword evidence="15" id="KW-0732">Signal</keyword>
<feature type="domain" description="TonB-dependent receptor plug" evidence="17">
    <location>
        <begin position="42"/>
        <end position="147"/>
    </location>
</feature>
<reference evidence="19" key="1">
    <citation type="submission" date="2017-10" db="EMBL/GenBank/DDBJ databases">
        <title>Campylobacter species from seals.</title>
        <authorList>
            <person name="Gilbert M.J."/>
            <person name="Zomer A.L."/>
            <person name="Timmerman A.J."/>
            <person name="Duim B."/>
            <person name="Wagenaar J.A."/>
        </authorList>
    </citation>
    <scope>NUCLEOTIDE SEQUENCE [LARGE SCALE GENOMIC DNA]</scope>
    <source>
        <strain evidence="19">17S00004-5</strain>
    </source>
</reference>
<evidence type="ECO:0000256" key="8">
    <source>
        <dbReference type="ARBA" id="ARBA00023065"/>
    </source>
</evidence>
<dbReference type="PROSITE" id="PS52016">
    <property type="entry name" value="TONB_DEPENDENT_REC_3"/>
    <property type="match status" value="1"/>
</dbReference>
<dbReference type="EMBL" id="PDHH01000001">
    <property type="protein sequence ID" value="PSM53136.1"/>
    <property type="molecule type" value="Genomic_DNA"/>
</dbReference>
<keyword evidence="6 13" id="KW-0812">Transmembrane</keyword>
<evidence type="ECO:0000313" key="18">
    <source>
        <dbReference type="EMBL" id="PSM53136.1"/>
    </source>
</evidence>
<keyword evidence="10 13" id="KW-0472">Membrane</keyword>
<dbReference type="PANTHER" id="PTHR32552">
    <property type="entry name" value="FERRICHROME IRON RECEPTOR-RELATED"/>
    <property type="match status" value="1"/>
</dbReference>
<dbReference type="OrthoDB" id="5389752at2"/>
<keyword evidence="7" id="KW-0408">Iron</keyword>
<comment type="subcellular location">
    <subcellularLocation>
        <location evidence="1 13">Cell outer membrane</location>
        <topology evidence="1 13">Multi-pass membrane protein</topology>
    </subcellularLocation>
</comment>
<dbReference type="NCBIfam" id="TIGR01783">
    <property type="entry name" value="TonB-siderophor"/>
    <property type="match status" value="1"/>
</dbReference>
<dbReference type="PANTHER" id="PTHR32552:SF81">
    <property type="entry name" value="TONB-DEPENDENT OUTER MEMBRANE RECEPTOR"/>
    <property type="match status" value="1"/>
</dbReference>
<keyword evidence="5" id="KW-0410">Iron transport</keyword>
<dbReference type="Proteomes" id="UP000240535">
    <property type="component" value="Unassembled WGS sequence"/>
</dbReference>
<keyword evidence="12 13" id="KW-0998">Cell outer membrane</keyword>
<dbReference type="InterPro" id="IPR010105">
    <property type="entry name" value="TonB_sidphr_rcpt"/>
</dbReference>
<evidence type="ECO:0000256" key="13">
    <source>
        <dbReference type="PROSITE-ProRule" id="PRU01360"/>
    </source>
</evidence>
<comment type="caution">
    <text evidence="18">The sequence shown here is derived from an EMBL/GenBank/DDBJ whole genome shotgun (WGS) entry which is preliminary data.</text>
</comment>
<dbReference type="InterPro" id="IPR039426">
    <property type="entry name" value="TonB-dep_rcpt-like"/>
</dbReference>
<evidence type="ECO:0000256" key="2">
    <source>
        <dbReference type="ARBA" id="ARBA00009810"/>
    </source>
</evidence>
<proteinExistence type="inferred from homology"/>
<evidence type="ECO:0000256" key="9">
    <source>
        <dbReference type="ARBA" id="ARBA00023077"/>
    </source>
</evidence>
<organism evidence="18 19">
    <name type="scientific">Campylobacter blaseri</name>
    <dbReference type="NCBI Taxonomy" id="2042961"/>
    <lineage>
        <taxon>Bacteria</taxon>
        <taxon>Pseudomonadati</taxon>
        <taxon>Campylobacterota</taxon>
        <taxon>Epsilonproteobacteria</taxon>
        <taxon>Campylobacterales</taxon>
        <taxon>Campylobacteraceae</taxon>
        <taxon>Campylobacter</taxon>
    </lineage>
</organism>
<dbReference type="Pfam" id="PF00593">
    <property type="entry name" value="TonB_dep_Rec_b-barrel"/>
    <property type="match status" value="1"/>
</dbReference>
<evidence type="ECO:0000259" key="17">
    <source>
        <dbReference type="Pfam" id="PF07715"/>
    </source>
</evidence>
<evidence type="ECO:0000256" key="1">
    <source>
        <dbReference type="ARBA" id="ARBA00004571"/>
    </source>
</evidence>
<dbReference type="CDD" id="cd01347">
    <property type="entry name" value="ligand_gated_channel"/>
    <property type="match status" value="1"/>
</dbReference>
<keyword evidence="11 18" id="KW-0675">Receptor</keyword>
<dbReference type="AlphaFoldDB" id="A0A2P8R3Q8"/>
<evidence type="ECO:0000256" key="5">
    <source>
        <dbReference type="ARBA" id="ARBA00022496"/>
    </source>
</evidence>